<dbReference type="STRING" id="131310.A0A0N4ZN80"/>
<evidence type="ECO:0000256" key="5">
    <source>
        <dbReference type="ARBA" id="ARBA00034078"/>
    </source>
</evidence>
<dbReference type="WBParaSite" id="PTRK_0000999500.1">
    <property type="protein sequence ID" value="PTRK_0000999500.1"/>
    <property type="gene ID" value="PTRK_0000999500"/>
</dbReference>
<dbReference type="PANTHER" id="PTHR46491">
    <property type="entry name" value="CDGSH IRON SULFUR DOMAIN PROTEIN HOMOLOG"/>
    <property type="match status" value="1"/>
</dbReference>
<dbReference type="Gene3D" id="3.40.5.90">
    <property type="entry name" value="CDGSH iron-sulfur domain, mitoNEET-type"/>
    <property type="match status" value="2"/>
</dbReference>
<organism evidence="7 8">
    <name type="scientific">Parastrongyloides trichosuri</name>
    <name type="common">Possum-specific nematode worm</name>
    <dbReference type="NCBI Taxonomy" id="131310"/>
    <lineage>
        <taxon>Eukaryota</taxon>
        <taxon>Metazoa</taxon>
        <taxon>Ecdysozoa</taxon>
        <taxon>Nematoda</taxon>
        <taxon>Chromadorea</taxon>
        <taxon>Rhabditida</taxon>
        <taxon>Tylenchina</taxon>
        <taxon>Panagrolaimomorpha</taxon>
        <taxon>Strongyloidoidea</taxon>
        <taxon>Strongyloididae</taxon>
        <taxon>Parastrongyloides</taxon>
    </lineage>
</organism>
<dbReference type="AlphaFoldDB" id="A0A0N4ZN80"/>
<dbReference type="GO" id="GO:0051537">
    <property type="term" value="F:2 iron, 2 sulfur cluster binding"/>
    <property type="evidence" value="ECO:0007669"/>
    <property type="project" value="UniProtKB-KW"/>
</dbReference>
<dbReference type="SMART" id="SM00704">
    <property type="entry name" value="ZnF_CDGSH"/>
    <property type="match status" value="2"/>
</dbReference>
<keyword evidence="2" id="KW-0479">Metal-binding</keyword>
<dbReference type="InterPro" id="IPR052950">
    <property type="entry name" value="CISD"/>
</dbReference>
<dbReference type="Pfam" id="PF09360">
    <property type="entry name" value="zf-CDGSH"/>
    <property type="match status" value="2"/>
</dbReference>
<proteinExistence type="predicted"/>
<comment type="cofactor">
    <cofactor evidence="5">
        <name>[2Fe-2S] cluster</name>
        <dbReference type="ChEBI" id="CHEBI:190135"/>
    </cofactor>
</comment>
<evidence type="ECO:0000313" key="8">
    <source>
        <dbReference type="WBParaSite" id="PTRK_0000999500.1"/>
    </source>
</evidence>
<dbReference type="InterPro" id="IPR042216">
    <property type="entry name" value="MitoNEET_CISD"/>
</dbReference>
<feature type="domain" description="Iron-binding zinc finger CDGSH type" evidence="6">
    <location>
        <begin position="40"/>
        <end position="77"/>
    </location>
</feature>
<evidence type="ECO:0000256" key="1">
    <source>
        <dbReference type="ARBA" id="ARBA00022714"/>
    </source>
</evidence>
<dbReference type="GO" id="GO:0046872">
    <property type="term" value="F:metal ion binding"/>
    <property type="evidence" value="ECO:0007669"/>
    <property type="project" value="UniProtKB-KW"/>
</dbReference>
<reference evidence="8" key="1">
    <citation type="submission" date="2017-02" db="UniProtKB">
        <authorList>
            <consortium name="WormBaseParasite"/>
        </authorList>
    </citation>
    <scope>IDENTIFICATION</scope>
</reference>
<keyword evidence="3" id="KW-0408">Iron</keyword>
<sequence>MISNRIMLNNITSLRNAASKIKILNPSADVLPVKGVQAEKKFAKVNLEAGKTYSWCACGLSKTQPFCDGTHKNEGFTLNRPVRFEVEKSGEYFLCNCKQTEKRPICDGTHKNIKFVPKEVNATRFALFSNSPVYDGVARDLGYKQKKGGFQN</sequence>
<dbReference type="PANTHER" id="PTHR46491:SF3">
    <property type="entry name" value="CDGSH IRON-SULFUR DOMAIN-CONTAINING PROTEIN 3, MITOCHONDRIAL"/>
    <property type="match status" value="1"/>
</dbReference>
<evidence type="ECO:0000313" key="7">
    <source>
        <dbReference type="Proteomes" id="UP000038045"/>
    </source>
</evidence>
<evidence type="ECO:0000259" key="6">
    <source>
        <dbReference type="SMART" id="SM00704"/>
    </source>
</evidence>
<accession>A0A0N4ZN80</accession>
<protein>
    <submittedName>
        <fullName evidence="8">CDGSH iron-sulfur domain-containing protein 3, mitochondrial</fullName>
    </submittedName>
</protein>
<evidence type="ECO:0000256" key="3">
    <source>
        <dbReference type="ARBA" id="ARBA00023004"/>
    </source>
</evidence>
<evidence type="ECO:0000256" key="4">
    <source>
        <dbReference type="ARBA" id="ARBA00023014"/>
    </source>
</evidence>
<dbReference type="InterPro" id="IPR018967">
    <property type="entry name" value="FeS-contain_CDGSH-typ"/>
</dbReference>
<keyword evidence="7" id="KW-1185">Reference proteome</keyword>
<name>A0A0N4ZN80_PARTI</name>
<dbReference type="Proteomes" id="UP000038045">
    <property type="component" value="Unplaced"/>
</dbReference>
<keyword evidence="1" id="KW-0001">2Fe-2S</keyword>
<feature type="domain" description="Iron-binding zinc finger CDGSH type" evidence="6">
    <location>
        <begin position="79"/>
        <end position="116"/>
    </location>
</feature>
<dbReference type="GO" id="GO:0005739">
    <property type="term" value="C:mitochondrion"/>
    <property type="evidence" value="ECO:0007669"/>
    <property type="project" value="TreeGrafter"/>
</dbReference>
<evidence type="ECO:0000256" key="2">
    <source>
        <dbReference type="ARBA" id="ARBA00022723"/>
    </source>
</evidence>
<keyword evidence="4" id="KW-0411">Iron-sulfur</keyword>